<dbReference type="SMART" id="SM00228">
    <property type="entry name" value="PDZ"/>
    <property type="match status" value="1"/>
</dbReference>
<feature type="region of interest" description="Disordered" evidence="2">
    <location>
        <begin position="797"/>
        <end position="817"/>
    </location>
</feature>
<dbReference type="InterPro" id="IPR000219">
    <property type="entry name" value="DH_dom"/>
</dbReference>
<dbReference type="SUPFAM" id="SSF50156">
    <property type="entry name" value="PDZ domain-like"/>
    <property type="match status" value="1"/>
</dbReference>
<dbReference type="GO" id="GO:0007264">
    <property type="term" value="P:small GTPase-mediated signal transduction"/>
    <property type="evidence" value="ECO:0007669"/>
    <property type="project" value="InterPro"/>
</dbReference>
<evidence type="ECO:0000259" key="3">
    <source>
        <dbReference type="PROSITE" id="PS50010"/>
    </source>
</evidence>
<organism evidence="5 6">
    <name type="scientific">Geodia barretti</name>
    <name type="common">Barrett's horny sponge</name>
    <dbReference type="NCBI Taxonomy" id="519541"/>
    <lineage>
        <taxon>Eukaryota</taxon>
        <taxon>Metazoa</taxon>
        <taxon>Porifera</taxon>
        <taxon>Demospongiae</taxon>
        <taxon>Heteroscleromorpha</taxon>
        <taxon>Tetractinellida</taxon>
        <taxon>Astrophorina</taxon>
        <taxon>Geodiidae</taxon>
        <taxon>Geodia</taxon>
    </lineage>
</organism>
<dbReference type="PANTHER" id="PTHR46001">
    <property type="entry name" value="TIAM (MAMMALIAN TUMOR INVASION AND METASTASIS FACTOR) HOMOLOG"/>
    <property type="match status" value="1"/>
</dbReference>
<evidence type="ECO:0000256" key="1">
    <source>
        <dbReference type="ARBA" id="ARBA00022737"/>
    </source>
</evidence>
<dbReference type="Pfam" id="PF23014">
    <property type="entry name" value="PH_Tiam1"/>
    <property type="match status" value="1"/>
</dbReference>
<comment type="caution">
    <text evidence="5">The sequence shown here is derived from an EMBL/GenBank/DDBJ whole genome shotgun (WGS) entry which is preliminary data.</text>
</comment>
<feature type="compositionally biased region" description="Low complexity" evidence="2">
    <location>
        <begin position="799"/>
        <end position="817"/>
    </location>
</feature>
<dbReference type="Gene3D" id="2.30.42.10">
    <property type="match status" value="1"/>
</dbReference>
<feature type="domain" description="PDZ" evidence="4">
    <location>
        <begin position="277"/>
        <end position="342"/>
    </location>
</feature>
<dbReference type="SUPFAM" id="SSF48065">
    <property type="entry name" value="DBL homology domain (DH-domain)"/>
    <property type="match status" value="1"/>
</dbReference>
<dbReference type="GO" id="GO:0005085">
    <property type="term" value="F:guanyl-nucleotide exchange factor activity"/>
    <property type="evidence" value="ECO:0007669"/>
    <property type="project" value="InterPro"/>
</dbReference>
<dbReference type="InterPro" id="IPR011993">
    <property type="entry name" value="PH-like_dom_sf"/>
</dbReference>
<feature type="compositionally biased region" description="Polar residues" evidence="2">
    <location>
        <begin position="151"/>
        <end position="162"/>
    </location>
</feature>
<dbReference type="PROSITE" id="PS50106">
    <property type="entry name" value="PDZ"/>
    <property type="match status" value="1"/>
</dbReference>
<name>A0AA35SGF8_GEOBA</name>
<protein>
    <submittedName>
        <fullName evidence="5">Protein still life, isoforms C/SIF type 2</fullName>
    </submittedName>
</protein>
<feature type="non-terminal residue" evidence="5">
    <location>
        <position position="1"/>
    </location>
</feature>
<evidence type="ECO:0000259" key="4">
    <source>
        <dbReference type="PROSITE" id="PS50106"/>
    </source>
</evidence>
<keyword evidence="1" id="KW-0677">Repeat</keyword>
<dbReference type="SUPFAM" id="SSF50729">
    <property type="entry name" value="PH domain-like"/>
    <property type="match status" value="1"/>
</dbReference>
<gene>
    <name evidence="5" type="ORF">GBAR_LOCUS16821</name>
</gene>
<keyword evidence="6" id="KW-1185">Reference proteome</keyword>
<dbReference type="InterPro" id="IPR001478">
    <property type="entry name" value="PDZ"/>
</dbReference>
<sequence length="817" mass="89886">MDDWIANIHCAAALAMTNHSSKDEAMQIIKGEVEDHTKAIEKETQLKNLTELNVAPVTDYNTRSMASKQLVTCLENIEKYNVDIYRSRCYLASLPSSECTTPTLLAFHARTNQTGSGKLGVFSVASLHAIVSARSIPSSTSNYGSFKFSRSGKSPLSPTSGKWKSHKTKMFQRMATDKRSSLRSMEISGPYPMLPPSALHSLAQSYSEMEETTDTDAPPSFSPEPISPLSPVIKVVTPGNRVVSVPHRDNTTITVILHACCRQEYTHLEMCQKWTHTVFLSQPDIQNCTTTAFGLMLEPVWDVGGNRLETVLVSRVEEGGVADRCGVWEGDEVTRVNGRSVRKAGWVGTRSSLDAPTVSLSLKTCHIEMPVSELTNQIVESLICPAPPSSNTELSQEAIQQLTVPTPARDDTRTPIKATQRKCLTRARSTPFQGKLSWVIPTYSEVRTQFAACVVSEQDLRPAIRANSLSPYDLAALEGNTVKEAMKLEIAPSDAAQGESSLKNMVSAIAGTFLMYMESFRVYSTFCASHSKIKHLLQSGENGAELKEFLEARNPHHHHSLSLPALFAKPIVRLSRYPLFLNAMIDNSPPDSEERAHLSDVVEGMACVANYINEMQRVSETYSSLFHTILSENSHTAPSGLSLSVAQLLYHGDVMWLNPNEDLRAARTSWKKGHGPLATCFVFASAVVLVCVEKKPKRKSSSKSFEVEVGVEDTKFKILLPSVNCSVHDLPDSDGVTDMWQLKYRLSPLSSSSPSLISPLHTPSHHYLSYLLRSQSMEQKAAMVHLIRQSIGELRDTATTSGSSSPLPLHTSSPLAH</sequence>
<dbReference type="EMBL" id="CASHTH010002425">
    <property type="protein sequence ID" value="CAI8029640.1"/>
    <property type="molecule type" value="Genomic_DNA"/>
</dbReference>
<dbReference type="InterPro" id="IPR043537">
    <property type="entry name" value="Tiam1/Tiam2/Sif"/>
</dbReference>
<dbReference type="PANTHER" id="PTHR46001:SF3">
    <property type="entry name" value="PROTEIN STILL LIFE, ISOFORM SIF TYPE 1"/>
    <property type="match status" value="1"/>
</dbReference>
<dbReference type="Gene3D" id="2.30.29.30">
    <property type="entry name" value="Pleckstrin-homology domain (PH domain)/Phosphotyrosine-binding domain (PTB)"/>
    <property type="match status" value="1"/>
</dbReference>
<dbReference type="PROSITE" id="PS50010">
    <property type="entry name" value="DH_2"/>
    <property type="match status" value="1"/>
</dbReference>
<dbReference type="InterPro" id="IPR035899">
    <property type="entry name" value="DBL_dom_sf"/>
</dbReference>
<dbReference type="InterPro" id="IPR040655">
    <property type="entry name" value="TIAM1_CC-Ex"/>
</dbReference>
<dbReference type="CDD" id="cd00136">
    <property type="entry name" value="PDZ_canonical"/>
    <property type="match status" value="1"/>
</dbReference>
<feature type="region of interest" description="Disordered" evidence="2">
    <location>
        <begin position="204"/>
        <end position="226"/>
    </location>
</feature>
<dbReference type="Pfam" id="PF18385">
    <property type="entry name" value="Tiam_CC_Ex"/>
    <property type="match status" value="1"/>
</dbReference>
<evidence type="ECO:0000256" key="2">
    <source>
        <dbReference type="SAM" id="MobiDB-lite"/>
    </source>
</evidence>
<evidence type="ECO:0000313" key="6">
    <source>
        <dbReference type="Proteomes" id="UP001174909"/>
    </source>
</evidence>
<accession>A0AA35SGF8</accession>
<dbReference type="InterPro" id="IPR055230">
    <property type="entry name" value="PH_Tiam1/2"/>
</dbReference>
<evidence type="ECO:0000313" key="5">
    <source>
        <dbReference type="EMBL" id="CAI8029640.1"/>
    </source>
</evidence>
<dbReference type="Pfam" id="PF00621">
    <property type="entry name" value="RhoGEF"/>
    <property type="match status" value="1"/>
</dbReference>
<dbReference type="InterPro" id="IPR036034">
    <property type="entry name" value="PDZ_sf"/>
</dbReference>
<dbReference type="Proteomes" id="UP001174909">
    <property type="component" value="Unassembled WGS sequence"/>
</dbReference>
<dbReference type="Gene3D" id="1.20.900.10">
    <property type="entry name" value="Dbl homology (DH) domain"/>
    <property type="match status" value="1"/>
</dbReference>
<feature type="region of interest" description="Disordered" evidence="2">
    <location>
        <begin position="146"/>
        <end position="167"/>
    </location>
</feature>
<feature type="domain" description="DH" evidence="3">
    <location>
        <begin position="499"/>
        <end position="615"/>
    </location>
</feature>
<dbReference type="AlphaFoldDB" id="A0AA35SGF8"/>
<dbReference type="SMART" id="SM00325">
    <property type="entry name" value="RhoGEF"/>
    <property type="match status" value="1"/>
</dbReference>
<reference evidence="5" key="1">
    <citation type="submission" date="2023-03" db="EMBL/GenBank/DDBJ databases">
        <authorList>
            <person name="Steffen K."/>
            <person name="Cardenas P."/>
        </authorList>
    </citation>
    <scope>NUCLEOTIDE SEQUENCE</scope>
</reference>
<dbReference type="Gene3D" id="6.10.140.680">
    <property type="match status" value="1"/>
</dbReference>
<proteinExistence type="predicted"/>